<dbReference type="EMBL" id="FNIL01000012">
    <property type="protein sequence ID" value="SDO37530.1"/>
    <property type="molecule type" value="Genomic_DNA"/>
</dbReference>
<sequence length="144" mass="16622">MAELANCPKCGGVFVKALRSVCEKCAREVETQFDAVYRFIRKRDNRRADINEVVEATEVPKEQIFQFIREGRILVSQFPNLSYPCESCGEDIKEGRLCDACKGNIQSGLEQHESERAFAKRKEAEEKGRVTTYHSMDDRVNRRR</sequence>
<feature type="region of interest" description="Disordered" evidence="1">
    <location>
        <begin position="120"/>
        <end position="144"/>
    </location>
</feature>
<keyword evidence="3" id="KW-1185">Reference proteome</keyword>
<dbReference type="InterPro" id="IPR022258">
    <property type="entry name" value="Flagellar_operon_YvyF"/>
</dbReference>
<proteinExistence type="predicted"/>
<evidence type="ECO:0000313" key="2">
    <source>
        <dbReference type="EMBL" id="SDO37530.1"/>
    </source>
</evidence>
<dbReference type="Proteomes" id="UP000198778">
    <property type="component" value="Unassembled WGS sequence"/>
</dbReference>
<evidence type="ECO:0000313" key="3">
    <source>
        <dbReference type="Proteomes" id="UP000198778"/>
    </source>
</evidence>
<dbReference type="AlphaFoldDB" id="A0A1H0J230"/>
<keyword evidence="2" id="KW-0969">Cilium</keyword>
<organism evidence="2 3">
    <name type="scientific">Alkalicoccus daliensis</name>
    <dbReference type="NCBI Taxonomy" id="745820"/>
    <lineage>
        <taxon>Bacteria</taxon>
        <taxon>Bacillati</taxon>
        <taxon>Bacillota</taxon>
        <taxon>Bacilli</taxon>
        <taxon>Bacillales</taxon>
        <taxon>Bacillaceae</taxon>
        <taxon>Alkalicoccus</taxon>
    </lineage>
</organism>
<dbReference type="RefSeq" id="WP_090843761.1">
    <property type="nucleotide sequence ID" value="NZ_FNIL01000012.1"/>
</dbReference>
<name>A0A1H0J230_9BACI</name>
<dbReference type="NCBIfam" id="TIGR03826">
    <property type="entry name" value="YvyF"/>
    <property type="match status" value="1"/>
</dbReference>
<dbReference type="STRING" id="745820.SAMN04488053_11234"/>
<keyword evidence="2" id="KW-0282">Flagellum</keyword>
<accession>A0A1H0J230</accession>
<keyword evidence="2" id="KW-0966">Cell projection</keyword>
<evidence type="ECO:0000256" key="1">
    <source>
        <dbReference type="SAM" id="MobiDB-lite"/>
    </source>
</evidence>
<protein>
    <submittedName>
        <fullName evidence="2">Flagellar operon protein TIGR03826</fullName>
    </submittedName>
</protein>
<dbReference type="OrthoDB" id="1739831at2"/>
<reference evidence="3" key="1">
    <citation type="submission" date="2016-10" db="EMBL/GenBank/DDBJ databases">
        <authorList>
            <person name="Varghese N."/>
            <person name="Submissions S."/>
        </authorList>
    </citation>
    <scope>NUCLEOTIDE SEQUENCE [LARGE SCALE GENOMIC DNA]</scope>
    <source>
        <strain evidence="3">CGMCC 1.10369</strain>
    </source>
</reference>
<gene>
    <name evidence="2" type="ORF">SAMN04488053_11234</name>
</gene>